<reference evidence="3" key="1">
    <citation type="submission" date="2022-11" db="UniProtKB">
        <authorList>
            <consortium name="WormBaseParasite"/>
        </authorList>
    </citation>
    <scope>IDENTIFICATION</scope>
</reference>
<dbReference type="Proteomes" id="UP000887574">
    <property type="component" value="Unplaced"/>
</dbReference>
<evidence type="ECO:0000313" key="3">
    <source>
        <dbReference type="WBParaSite" id="jg6198"/>
    </source>
</evidence>
<dbReference type="WBParaSite" id="jg6198">
    <property type="protein sequence ID" value="jg6198"/>
    <property type="gene ID" value="jg6198"/>
</dbReference>
<protein>
    <submittedName>
        <fullName evidence="3">Uncharacterized protein</fullName>
    </submittedName>
</protein>
<accession>A0A915EFQ3</accession>
<feature type="region of interest" description="Disordered" evidence="1">
    <location>
        <begin position="227"/>
        <end position="280"/>
    </location>
</feature>
<dbReference type="AlphaFoldDB" id="A0A915EFQ3"/>
<name>A0A915EFQ3_9BILA</name>
<keyword evidence="2" id="KW-1185">Reference proteome</keyword>
<feature type="compositionally biased region" description="Pro residues" evidence="1">
    <location>
        <begin position="231"/>
        <end position="241"/>
    </location>
</feature>
<proteinExistence type="predicted"/>
<evidence type="ECO:0000256" key="1">
    <source>
        <dbReference type="SAM" id="MobiDB-lite"/>
    </source>
</evidence>
<evidence type="ECO:0000313" key="2">
    <source>
        <dbReference type="Proteomes" id="UP000887574"/>
    </source>
</evidence>
<feature type="compositionally biased region" description="Low complexity" evidence="1">
    <location>
        <begin position="261"/>
        <end position="273"/>
    </location>
</feature>
<sequence length="280" mass="31591">METSQNDAYLDLYSLGLHQSYLLELRKGSPEKNLGRASWQKRPFKQNLGRRLEISEVVPPANDECTAWHFQRLQLKNNRQLQEVVSQDFYYGTTIKNIIVCVGRDQLLQGAKGKEVAKTISRALSFLEKDKCRDVYVLIPPYVPTKEEEWMKLKDTMTGWKSREGEHILTPSWSKKENCQNLFNEDGTPNSVAIKAVSELLLKHKARLEPKNVKPVAPSQKPPITSLPLLLLPPPPPPPLPATQSPLDILVPPPPPPMPASSSQRLQKSQSSKGFLKKTT</sequence>
<organism evidence="2 3">
    <name type="scientific">Ditylenchus dipsaci</name>
    <dbReference type="NCBI Taxonomy" id="166011"/>
    <lineage>
        <taxon>Eukaryota</taxon>
        <taxon>Metazoa</taxon>
        <taxon>Ecdysozoa</taxon>
        <taxon>Nematoda</taxon>
        <taxon>Chromadorea</taxon>
        <taxon>Rhabditida</taxon>
        <taxon>Tylenchina</taxon>
        <taxon>Tylenchomorpha</taxon>
        <taxon>Sphaerularioidea</taxon>
        <taxon>Anguinidae</taxon>
        <taxon>Anguininae</taxon>
        <taxon>Ditylenchus</taxon>
    </lineage>
</organism>